<dbReference type="InterPro" id="IPR047057">
    <property type="entry name" value="MerR_fam"/>
</dbReference>
<keyword evidence="4" id="KW-1185">Reference proteome</keyword>
<dbReference type="GO" id="GO:0003700">
    <property type="term" value="F:DNA-binding transcription factor activity"/>
    <property type="evidence" value="ECO:0007669"/>
    <property type="project" value="InterPro"/>
</dbReference>
<gene>
    <name evidence="3" type="ORF">HNQ94_002325</name>
</gene>
<protein>
    <submittedName>
        <fullName evidence="3">DNA-binding transcriptional MerR regulator</fullName>
    </submittedName>
</protein>
<comment type="caution">
    <text evidence="3">The sequence shown here is derived from an EMBL/GenBank/DDBJ whole genome shotgun (WGS) entry which is preliminary data.</text>
</comment>
<reference evidence="3 4" key="1">
    <citation type="submission" date="2020-08" db="EMBL/GenBank/DDBJ databases">
        <title>Genomic Encyclopedia of Type Strains, Phase IV (KMG-IV): sequencing the most valuable type-strain genomes for metagenomic binning, comparative biology and taxonomic classification.</title>
        <authorList>
            <person name="Goeker M."/>
        </authorList>
    </citation>
    <scope>NUCLEOTIDE SEQUENCE [LARGE SCALE GENOMIC DNA]</scope>
    <source>
        <strain evidence="3 4">DSM 19612</strain>
    </source>
</reference>
<proteinExistence type="predicted"/>
<dbReference type="SMART" id="SM00422">
    <property type="entry name" value="HTH_MERR"/>
    <property type="match status" value="1"/>
</dbReference>
<dbReference type="GO" id="GO:0003677">
    <property type="term" value="F:DNA binding"/>
    <property type="evidence" value="ECO:0007669"/>
    <property type="project" value="UniProtKB-KW"/>
</dbReference>
<keyword evidence="1 3" id="KW-0238">DNA-binding</keyword>
<dbReference type="PROSITE" id="PS50937">
    <property type="entry name" value="HTH_MERR_2"/>
    <property type="match status" value="1"/>
</dbReference>
<dbReference type="Pfam" id="PF13411">
    <property type="entry name" value="MerR_1"/>
    <property type="match status" value="1"/>
</dbReference>
<dbReference type="RefSeq" id="WP_174496586.1">
    <property type="nucleotide sequence ID" value="NZ_CADDWK010000008.1"/>
</dbReference>
<dbReference type="AlphaFoldDB" id="A0A841Q687"/>
<dbReference type="InterPro" id="IPR000551">
    <property type="entry name" value="MerR-type_HTH_dom"/>
</dbReference>
<dbReference type="SUPFAM" id="SSF46955">
    <property type="entry name" value="Putative DNA-binding domain"/>
    <property type="match status" value="1"/>
</dbReference>
<dbReference type="PANTHER" id="PTHR30204">
    <property type="entry name" value="REDOX-CYCLING DRUG-SENSING TRANSCRIPTIONAL ACTIVATOR SOXR"/>
    <property type="match status" value="1"/>
</dbReference>
<dbReference type="Proteomes" id="UP000581688">
    <property type="component" value="Unassembled WGS sequence"/>
</dbReference>
<evidence type="ECO:0000256" key="1">
    <source>
        <dbReference type="ARBA" id="ARBA00023125"/>
    </source>
</evidence>
<evidence type="ECO:0000313" key="3">
    <source>
        <dbReference type="EMBL" id="MBB6453874.1"/>
    </source>
</evidence>
<organism evidence="3 4">
    <name type="scientific">Salirhabdus euzebyi</name>
    <dbReference type="NCBI Taxonomy" id="394506"/>
    <lineage>
        <taxon>Bacteria</taxon>
        <taxon>Bacillati</taxon>
        <taxon>Bacillota</taxon>
        <taxon>Bacilli</taxon>
        <taxon>Bacillales</taxon>
        <taxon>Bacillaceae</taxon>
        <taxon>Salirhabdus</taxon>
    </lineage>
</organism>
<accession>A0A841Q687</accession>
<dbReference type="EMBL" id="JACHGH010000006">
    <property type="protein sequence ID" value="MBB6453874.1"/>
    <property type="molecule type" value="Genomic_DNA"/>
</dbReference>
<evidence type="ECO:0000259" key="2">
    <source>
        <dbReference type="PROSITE" id="PS50937"/>
    </source>
</evidence>
<evidence type="ECO:0000313" key="4">
    <source>
        <dbReference type="Proteomes" id="UP000581688"/>
    </source>
</evidence>
<dbReference type="CDD" id="cd04776">
    <property type="entry name" value="HTH_GnyR"/>
    <property type="match status" value="1"/>
</dbReference>
<dbReference type="PANTHER" id="PTHR30204:SF58">
    <property type="entry name" value="HTH-TYPE TRANSCRIPTIONAL REGULATOR YFMP"/>
    <property type="match status" value="1"/>
</dbReference>
<feature type="domain" description="HTH merR-type" evidence="2">
    <location>
        <begin position="3"/>
        <end position="71"/>
    </location>
</feature>
<name>A0A841Q687_9BACI</name>
<dbReference type="InterPro" id="IPR009061">
    <property type="entry name" value="DNA-bd_dom_put_sf"/>
</dbReference>
<sequence length="124" mass="14724">MTTYTISQLANEFDISTRTIRYYEEKGLIAPQRNNGGQRIYSRKDRARLRLILRGKKFGFSLEEIAEMILLFDEDRTGKKQLEVTVKYGEQKLKEVDVKIEEMIELRSEIEHFLTDFKEKTKNL</sequence>
<dbReference type="PRINTS" id="PR00040">
    <property type="entry name" value="HTHMERR"/>
</dbReference>
<dbReference type="Gene3D" id="1.10.1660.10">
    <property type="match status" value="1"/>
</dbReference>